<gene>
    <name evidence="2" type="ORF">K0M31_012491</name>
</gene>
<proteinExistence type="predicted"/>
<evidence type="ECO:0000313" key="3">
    <source>
        <dbReference type="Proteomes" id="UP001177670"/>
    </source>
</evidence>
<keyword evidence="3" id="KW-1185">Reference proteome</keyword>
<dbReference type="Proteomes" id="UP001177670">
    <property type="component" value="Unassembled WGS sequence"/>
</dbReference>
<evidence type="ECO:0000256" key="1">
    <source>
        <dbReference type="SAM" id="MobiDB-lite"/>
    </source>
</evidence>
<dbReference type="EMBL" id="JAHYIQ010000031">
    <property type="protein sequence ID" value="KAK1120512.1"/>
    <property type="molecule type" value="Genomic_DNA"/>
</dbReference>
<reference evidence="2" key="1">
    <citation type="submission" date="2021-10" db="EMBL/GenBank/DDBJ databases">
        <title>Melipona bicolor Genome sequencing and assembly.</title>
        <authorList>
            <person name="Araujo N.S."/>
            <person name="Arias M.C."/>
        </authorList>
    </citation>
    <scope>NUCLEOTIDE SEQUENCE</scope>
    <source>
        <strain evidence="2">USP_2M_L1-L4_2017</strain>
        <tissue evidence="2">Whole body</tissue>
    </source>
</reference>
<feature type="compositionally biased region" description="Polar residues" evidence="1">
    <location>
        <begin position="145"/>
        <end position="173"/>
    </location>
</feature>
<dbReference type="AlphaFoldDB" id="A0AA40FKD4"/>
<feature type="region of interest" description="Disordered" evidence="1">
    <location>
        <begin position="132"/>
        <end position="207"/>
    </location>
</feature>
<accession>A0AA40FKD4</accession>
<protein>
    <submittedName>
        <fullName evidence="2">Uncharacterized protein</fullName>
    </submittedName>
</protein>
<sequence length="207" mass="22907">MVKEQLDPDVGLFHKAPRNYHLLSNIGTIGQPIVRGHSSPAAINRRDALHDCDAVFLFSANERRLPASMAATMGTLDGPIFNSQSIRNQRSSRQRRIEESIFEEASLSKSLRSKRATLAEKEVSALKEQLAAANDGNSKTEGHKLSQTPQGSDQQQVHDASNPRRTPNSNLEQELQAKDKEVRGSLVFSQFPKFSPPPPFPSPNLEN</sequence>
<evidence type="ECO:0000313" key="2">
    <source>
        <dbReference type="EMBL" id="KAK1120512.1"/>
    </source>
</evidence>
<organism evidence="2 3">
    <name type="scientific">Melipona bicolor</name>
    <dbReference type="NCBI Taxonomy" id="60889"/>
    <lineage>
        <taxon>Eukaryota</taxon>
        <taxon>Metazoa</taxon>
        <taxon>Ecdysozoa</taxon>
        <taxon>Arthropoda</taxon>
        <taxon>Hexapoda</taxon>
        <taxon>Insecta</taxon>
        <taxon>Pterygota</taxon>
        <taxon>Neoptera</taxon>
        <taxon>Endopterygota</taxon>
        <taxon>Hymenoptera</taxon>
        <taxon>Apocrita</taxon>
        <taxon>Aculeata</taxon>
        <taxon>Apoidea</taxon>
        <taxon>Anthophila</taxon>
        <taxon>Apidae</taxon>
        <taxon>Melipona</taxon>
    </lineage>
</organism>
<name>A0AA40FKD4_9HYME</name>
<feature type="compositionally biased region" description="Pro residues" evidence="1">
    <location>
        <begin position="194"/>
        <end position="207"/>
    </location>
</feature>
<comment type="caution">
    <text evidence="2">The sequence shown here is derived from an EMBL/GenBank/DDBJ whole genome shotgun (WGS) entry which is preliminary data.</text>
</comment>